<keyword evidence="2" id="KW-1185">Reference proteome</keyword>
<accession>A0ABS5ZZQ3</accession>
<dbReference type="Proteomes" id="UP000755654">
    <property type="component" value="Unassembled WGS sequence"/>
</dbReference>
<sequence length="45" mass="5132">MKLLDIIPQNNADSGVERAAARQSNWPFKEQNEQAIERKYAICSP</sequence>
<proteinExistence type="predicted"/>
<protein>
    <submittedName>
        <fullName evidence="1">Uncharacterized protein</fullName>
    </submittedName>
</protein>
<evidence type="ECO:0000313" key="1">
    <source>
        <dbReference type="EMBL" id="MBU2760113.1"/>
    </source>
</evidence>
<comment type="caution">
    <text evidence="1">The sequence shown here is derived from an EMBL/GenBank/DDBJ whole genome shotgun (WGS) entry which is preliminary data.</text>
</comment>
<gene>
    <name evidence="1" type="ORF">HAP95_08100</name>
</gene>
<organism evidence="1 2">
    <name type="scientific">Acidithiobacillus sulfurivorans</name>
    <dbReference type="NCBI Taxonomy" id="1958756"/>
    <lineage>
        <taxon>Bacteria</taxon>
        <taxon>Pseudomonadati</taxon>
        <taxon>Pseudomonadota</taxon>
        <taxon>Acidithiobacillia</taxon>
        <taxon>Acidithiobacillales</taxon>
        <taxon>Acidithiobacillaceae</taxon>
        <taxon>Acidithiobacillus</taxon>
    </lineage>
</organism>
<dbReference type="EMBL" id="JAAOMP010000088">
    <property type="protein sequence ID" value="MBU2760113.1"/>
    <property type="molecule type" value="Genomic_DNA"/>
</dbReference>
<evidence type="ECO:0000313" key="2">
    <source>
        <dbReference type="Proteomes" id="UP000755654"/>
    </source>
</evidence>
<name>A0ABS5ZZQ3_9PROT</name>
<reference evidence="1 2" key="1">
    <citation type="journal article" date="2021" name="ISME J.">
        <title>Genomic evolution of the class Acidithiobacillia: deep-branching Proteobacteria living in extreme acidic conditions.</title>
        <authorList>
            <person name="Moya-Beltran A."/>
            <person name="Beard S."/>
            <person name="Rojas-Villalobos C."/>
            <person name="Issotta F."/>
            <person name="Gallardo Y."/>
            <person name="Ulloa R."/>
            <person name="Giaveno A."/>
            <person name="Degli Esposti M."/>
            <person name="Johnson D.B."/>
            <person name="Quatrini R."/>
        </authorList>
    </citation>
    <scope>NUCLEOTIDE SEQUENCE [LARGE SCALE GENOMIC DNA]</scope>
    <source>
        <strain evidence="1 2">RW2</strain>
    </source>
</reference>
<dbReference type="RefSeq" id="WP_215882201.1">
    <property type="nucleotide sequence ID" value="NZ_JAAOMP010000088.1"/>
</dbReference>